<feature type="transmembrane region" description="Helical" evidence="5">
    <location>
        <begin position="201"/>
        <end position="222"/>
    </location>
</feature>
<feature type="transmembrane region" description="Helical" evidence="5">
    <location>
        <begin position="252"/>
        <end position="275"/>
    </location>
</feature>
<keyword evidence="3 5" id="KW-1133">Transmembrane helix</keyword>
<keyword evidence="8" id="KW-1185">Reference proteome</keyword>
<evidence type="ECO:0000256" key="4">
    <source>
        <dbReference type="ARBA" id="ARBA00023136"/>
    </source>
</evidence>
<dbReference type="EMBL" id="JACJLV010000004">
    <property type="protein sequence ID" value="MBM6825895.1"/>
    <property type="molecule type" value="Genomic_DNA"/>
</dbReference>
<accession>A0A939BB17</accession>
<protein>
    <submittedName>
        <fullName evidence="7">ABC transporter permease subunit</fullName>
    </submittedName>
</protein>
<evidence type="ECO:0000256" key="3">
    <source>
        <dbReference type="ARBA" id="ARBA00022989"/>
    </source>
</evidence>
<dbReference type="PANTHER" id="PTHR37305:SF1">
    <property type="entry name" value="MEMBRANE PROTEIN"/>
    <property type="match status" value="1"/>
</dbReference>
<comment type="caution">
    <text evidence="7">The sequence shown here is derived from an EMBL/GenBank/DDBJ whole genome shotgun (WGS) entry which is preliminary data.</text>
</comment>
<feature type="domain" description="ABC-2 type transporter transmembrane" evidence="6">
    <location>
        <begin position="46"/>
        <end position="272"/>
    </location>
</feature>
<dbReference type="Pfam" id="PF12698">
    <property type="entry name" value="ABC2_membrane_3"/>
    <property type="match status" value="1"/>
</dbReference>
<proteinExistence type="predicted"/>
<feature type="transmembrane region" description="Helical" evidence="5">
    <location>
        <begin position="130"/>
        <end position="158"/>
    </location>
</feature>
<dbReference type="AlphaFoldDB" id="A0A939BB17"/>
<evidence type="ECO:0000256" key="2">
    <source>
        <dbReference type="ARBA" id="ARBA00022692"/>
    </source>
</evidence>
<dbReference type="GO" id="GO:0005886">
    <property type="term" value="C:plasma membrane"/>
    <property type="evidence" value="ECO:0007669"/>
    <property type="project" value="UniProtKB-SubCell"/>
</dbReference>
<evidence type="ECO:0000313" key="8">
    <source>
        <dbReference type="Proteomes" id="UP000713880"/>
    </source>
</evidence>
<dbReference type="RefSeq" id="WP_204907962.1">
    <property type="nucleotide sequence ID" value="NZ_JACJLV010000004.1"/>
</dbReference>
<keyword evidence="4 5" id="KW-0472">Membrane</keyword>
<gene>
    <name evidence="7" type="ORF">H6A13_02090</name>
</gene>
<dbReference type="PANTHER" id="PTHR37305">
    <property type="entry name" value="INTEGRAL MEMBRANE PROTEIN-RELATED"/>
    <property type="match status" value="1"/>
</dbReference>
<dbReference type="Proteomes" id="UP000713880">
    <property type="component" value="Unassembled WGS sequence"/>
</dbReference>
<dbReference type="InterPro" id="IPR013525">
    <property type="entry name" value="ABC2_TM"/>
</dbReference>
<evidence type="ECO:0000256" key="5">
    <source>
        <dbReference type="SAM" id="Phobius"/>
    </source>
</evidence>
<reference evidence="7" key="1">
    <citation type="submission" date="2020-08" db="EMBL/GenBank/DDBJ databases">
        <authorList>
            <person name="Cejkova D."/>
            <person name="Kubasova T."/>
            <person name="Jahodarova E."/>
            <person name="Rychlik I."/>
        </authorList>
    </citation>
    <scope>NUCLEOTIDE SEQUENCE</scope>
    <source>
        <strain evidence="7">An420c</strain>
    </source>
</reference>
<evidence type="ECO:0000259" key="6">
    <source>
        <dbReference type="Pfam" id="PF12698"/>
    </source>
</evidence>
<keyword evidence="2 5" id="KW-0812">Transmembrane</keyword>
<reference evidence="7" key="2">
    <citation type="journal article" date="2021" name="Sci. Rep.">
        <title>The distribution of antibiotic resistance genes in chicken gut microbiota commensals.</title>
        <authorList>
            <person name="Juricova H."/>
            <person name="Matiasovicova J."/>
            <person name="Kubasova T."/>
            <person name="Cejkova D."/>
            <person name="Rychlik I."/>
        </authorList>
    </citation>
    <scope>NUCLEOTIDE SEQUENCE</scope>
    <source>
        <strain evidence="7">An420c</strain>
    </source>
</reference>
<evidence type="ECO:0000256" key="1">
    <source>
        <dbReference type="ARBA" id="ARBA00004141"/>
    </source>
</evidence>
<feature type="transmembrane region" description="Helical" evidence="5">
    <location>
        <begin position="83"/>
        <end position="103"/>
    </location>
</feature>
<name>A0A939BB17_9CLOT</name>
<comment type="subcellular location">
    <subcellularLocation>
        <location evidence="1">Membrane</location>
        <topology evidence="1">Multi-pass membrane protein</topology>
    </subcellularLocation>
</comment>
<dbReference type="GO" id="GO:0140359">
    <property type="term" value="F:ABC-type transporter activity"/>
    <property type="evidence" value="ECO:0007669"/>
    <property type="project" value="InterPro"/>
</dbReference>
<evidence type="ECO:0000313" key="7">
    <source>
        <dbReference type="EMBL" id="MBM6825895.1"/>
    </source>
</evidence>
<sequence>MTHLLRSDFYKLRKAKYFRVCLIITILLAVGTVFLLDFTYRIAGDQMASQMASQQDALSESGVSVSVEGIAGSYEDLGAAGQLLTFFAGNTTLILAVLVSLFVGSEFNHGTMKLIASRQYSRLTIYSSKLIAAMAAGIFLTLIYVLFSFLTASFVWGIGDAPSQGWARTIGAAGLELFLLCAFLSLFVMFSFLIRQSGGALALNICFLEFVSLFAILGEMLVKKLTGKEIVISNYLLDTNMNALLGDLHSDIVLRALIVGICFFAVSFLIGAASFQKRDIK</sequence>
<feature type="transmembrane region" description="Helical" evidence="5">
    <location>
        <begin position="20"/>
        <end position="43"/>
    </location>
</feature>
<organism evidence="7 8">
    <name type="scientific">Mordavella massiliensis</name>
    <dbReference type="NCBI Taxonomy" id="1871024"/>
    <lineage>
        <taxon>Bacteria</taxon>
        <taxon>Bacillati</taxon>
        <taxon>Bacillota</taxon>
        <taxon>Clostridia</taxon>
        <taxon>Eubacteriales</taxon>
        <taxon>Clostridiaceae</taxon>
        <taxon>Mordavella</taxon>
    </lineage>
</organism>
<feature type="transmembrane region" description="Helical" evidence="5">
    <location>
        <begin position="170"/>
        <end position="194"/>
    </location>
</feature>